<dbReference type="SUPFAM" id="SSF52151">
    <property type="entry name" value="FabD/lysophospholipase-like"/>
    <property type="match status" value="1"/>
</dbReference>
<dbReference type="SUPFAM" id="SSF51735">
    <property type="entry name" value="NAD(P)-binding Rossmann-fold domains"/>
    <property type="match status" value="2"/>
</dbReference>
<dbReference type="CDD" id="cd00833">
    <property type="entry name" value="PKS"/>
    <property type="match status" value="1"/>
</dbReference>
<dbReference type="SUPFAM" id="SSF47336">
    <property type="entry name" value="ACP-like"/>
    <property type="match status" value="2"/>
</dbReference>
<dbReference type="Pfam" id="PF00550">
    <property type="entry name" value="PP-binding"/>
    <property type="match status" value="2"/>
</dbReference>
<proteinExistence type="predicted"/>
<sequence>MNPDVDARTCDQFDGGSDAVALIDGQRQWTYADLESAVTAMAYRIQSADRGGNRVAVAVPRSAAGVVAMLAVWRSGRTYVALDPLQPAQRNVDALKLVGATLVVVPDESTHSFAPTVTVLPVRFDSTERPDRPEQVPAPRDPLSLAPEIAYIVFTSGSTGLPKGVQMPSAAISGLIRWHLANDNRPGRRTALFAAVGFDVAIQEILATFAEGGTLVVVDDATRRDPVALAQALRREAVQRVFLPTAALQLVAEEWITGGAPECLETVICAGEQLQLSAAVRELFRLLPQARLQNHYGPAETHVVMACELDPDPDQWPELAPLGQCLPHVATAVHFVDQDAEVGELEIIGVRVAAGYLGAGPEDAARFGTTADGSASYRTGDLVRKQGNSLVFVGRVDRQVKVNGYRVEPGATETALLRHADVTGCAVEPRGSGFEMTLMAYITVRPNTAVASRPHSVLSEYLKPRLPIYQIPTHWEVVDALPLTVNGKIDRAGLPLAAGVGVRTGLDPDRRSSRKIGTTSAVIDAYTQALGRSDFNHDGNFFDLGGTSLLAARVRRSLVRSLHRSIPITMIYDNPSALSLAAALSGGEKGKGAPRDRGVTQTDPTNTQGRGDETPIAIIGMACRFPEASSLDEFWENLVTGRDCVRREYAPDGSLLRAGGMVEHLEHFDTNLFPISAREAALLDPQHRMFLETCWTALESAGLPPGQLTDKVGLYGGVGPSTYLINNVLPAALHCDDRTFLDSSSDLQMLLATDKDYLTSRVAYLLDLRGPVFSVQAACATGLVAVHLAVQALRSGECEVALAGAANAAVPQMGRYRDEAGMVLAPDGRTRSYDQAAEGTVFSSGAGVVVLKPLAEAEAAGDPIVAVLGGSAVGNDGANKVAMAAPSTRGQAAVIRAALESAGLSRDELDYVEGHGTATPVGDPIEVQALNSVLAPGPEGAVWLGSVKSQIGHTGTASGMAALIKTVLCIQHRTMTATAHFQSPNRDAPFADGPLQVVTDNRTWPSRGAGIPRRAGVSAFGLGGVNAHLVVNEYLRTTDDSPQFETSHRRAVELIPVSAASEAACVATLATLGTVTDVPAEHVAHTLATGRAQLRWRVSAVVPRHTVGEALRSLSDQVTAGTRRAVSADPDGKLVMMFTGHHPSGLDLRELNWPVVRSVVEAADPVMTDVVGVSASDVLFGGQAHHDPLIVGQAAQFVLQVALAEQWRDWGVVPDVVIGHSLGEFAAAFTAGVFTLETGIRLVAARGQLLHDLPPDGAMAVIGAAPDAIHAAAGDAVDIAAINGPENVVVSGPGPSIDALCECFSTSGHRVKPLMFGRAGHSRAIETSLPAFHVALAAERLTPPKVGFISNLTGQLVGAEVASPEYWIQQLRGTVQFGAGLAEAASIGTASWLEVGPAPVLAGIAAHSLGEDAVIAPSMRVGQSPEVTMLTALGTLWERGVDVAWEAVTDPAAIRISLPGVSFDRRRHWIDPPQQAQLNPIMPPVSEARWVPDPRPSVPLLRGHWLILGATEATGRSLADALHAAGHLCTFPSDWPTLSDTDIRSTRARLDNYISTAAVPLSGLVCLDALGLPELPERDLASTINSIGSRTLAILQQLCGNVTPPLRTLLVTRGLVDAEPGSGLAQACIAGLARSATREYPDLTCARFDLPAESTDELDATAIVAAMARFDEADTAYRDGQLLVRRVVDAEFTSGNVDRAPVDEKSGNPLRSLDPDGCYLVTGGTGGLGVLTAAVLLEKGAALVVLCSRTTPTPSDWQTVCSEIQRNTGTADVLSKVAFEAADVSNRKVVEDLVQKWDQPSRPLRGVVHGAAELADATLHNQDARSFARAINAKALGAWHLHEELRTRPGIHLFTCYTSATGFLGNPGQANYAAACSFVDALMDARARVGLPGQSIAWGPWASVGHLQGDTAMLESLHRAGMGVMRRESGVQAITELIGERIGAVAVLVNNWTRWREGANIGELAALVDASPVPDAVLESTVSSATASHERSVDTTAVTHNQSQELAELLATGNRHNAHAKLTAAVVDAAATILGTRPDPDSDLSEVGLDSLSAVQLRNAITRLVGEQLPVAACLELRTCSRLAGAALDRITDVPQATVKVNS</sequence>
<dbReference type="GO" id="GO:0031177">
    <property type="term" value="F:phosphopantetheine binding"/>
    <property type="evidence" value="ECO:0007669"/>
    <property type="project" value="InterPro"/>
</dbReference>
<dbReference type="SMART" id="SM00825">
    <property type="entry name" value="PKS_KS"/>
    <property type="match status" value="1"/>
</dbReference>
<dbReference type="PROSITE" id="PS50075">
    <property type="entry name" value="CARRIER"/>
    <property type="match status" value="2"/>
</dbReference>
<dbReference type="Pfam" id="PF00109">
    <property type="entry name" value="ketoacyl-synt"/>
    <property type="match status" value="1"/>
</dbReference>
<feature type="domain" description="Carrier" evidence="6">
    <location>
        <begin position="513"/>
        <end position="588"/>
    </location>
</feature>
<dbReference type="Pfam" id="PF00698">
    <property type="entry name" value="Acyl_transf_1"/>
    <property type="match status" value="1"/>
</dbReference>
<dbReference type="SUPFAM" id="SSF53901">
    <property type="entry name" value="Thiolase-like"/>
    <property type="match status" value="1"/>
</dbReference>
<keyword evidence="3" id="KW-0808">Transferase</keyword>
<dbReference type="InterPro" id="IPR009081">
    <property type="entry name" value="PP-bd_ACP"/>
</dbReference>
<feature type="compositionally biased region" description="Basic and acidic residues" evidence="5">
    <location>
        <begin position="588"/>
        <end position="598"/>
    </location>
</feature>
<dbReference type="Gene3D" id="2.30.38.10">
    <property type="entry name" value="Luciferase, Domain 3"/>
    <property type="match status" value="1"/>
</dbReference>
<dbReference type="InterPro" id="IPR036291">
    <property type="entry name" value="NAD(P)-bd_dom_sf"/>
</dbReference>
<feature type="region of interest" description="Disordered" evidence="5">
    <location>
        <begin position="586"/>
        <end position="613"/>
    </location>
</feature>
<comment type="caution">
    <text evidence="8">The sequence shown here is derived from an EMBL/GenBank/DDBJ whole genome shotgun (WGS) entry which is preliminary data.</text>
</comment>
<dbReference type="InterPro" id="IPR016039">
    <property type="entry name" value="Thiolase-like"/>
</dbReference>
<dbReference type="InterPro" id="IPR014030">
    <property type="entry name" value="Ketoacyl_synth_N"/>
</dbReference>
<dbReference type="EMBL" id="JAAXOO010000003">
    <property type="protein sequence ID" value="NKY33861.1"/>
    <property type="molecule type" value="Genomic_DNA"/>
</dbReference>
<dbReference type="PANTHER" id="PTHR43775:SF37">
    <property type="entry name" value="SI:DKEY-61P9.11"/>
    <property type="match status" value="1"/>
</dbReference>
<dbReference type="PROSITE" id="PS52004">
    <property type="entry name" value="KS3_2"/>
    <property type="match status" value="1"/>
</dbReference>
<dbReference type="Gene3D" id="3.40.50.720">
    <property type="entry name" value="NAD(P)-binding Rossmann-like Domain"/>
    <property type="match status" value="1"/>
</dbReference>
<dbReference type="Gene3D" id="3.40.366.10">
    <property type="entry name" value="Malonyl-Coenzyme A Acyl Carrier Protein, domain 2"/>
    <property type="match status" value="1"/>
</dbReference>
<dbReference type="GO" id="GO:0004315">
    <property type="term" value="F:3-oxoacyl-[acyl-carrier-protein] synthase activity"/>
    <property type="evidence" value="ECO:0007669"/>
    <property type="project" value="InterPro"/>
</dbReference>
<dbReference type="InterPro" id="IPR020806">
    <property type="entry name" value="PKS_PP-bd"/>
</dbReference>
<dbReference type="InterPro" id="IPR014043">
    <property type="entry name" value="Acyl_transferase_dom"/>
</dbReference>
<dbReference type="InterPro" id="IPR020845">
    <property type="entry name" value="AMP-binding_CS"/>
</dbReference>
<organism evidence="8 9">
    <name type="scientific">Nocardia speluncae</name>
    <dbReference type="NCBI Taxonomy" id="419477"/>
    <lineage>
        <taxon>Bacteria</taxon>
        <taxon>Bacillati</taxon>
        <taxon>Actinomycetota</taxon>
        <taxon>Actinomycetes</taxon>
        <taxon>Mycobacteriales</taxon>
        <taxon>Nocardiaceae</taxon>
        <taxon>Nocardia</taxon>
    </lineage>
</organism>
<dbReference type="InterPro" id="IPR020841">
    <property type="entry name" value="PKS_Beta-ketoAc_synthase_dom"/>
</dbReference>
<dbReference type="InterPro" id="IPR018201">
    <property type="entry name" value="Ketoacyl_synth_AS"/>
</dbReference>
<dbReference type="GO" id="GO:0005737">
    <property type="term" value="C:cytoplasm"/>
    <property type="evidence" value="ECO:0007669"/>
    <property type="project" value="TreeGrafter"/>
</dbReference>
<evidence type="ECO:0000313" key="8">
    <source>
        <dbReference type="EMBL" id="NKY33861.1"/>
    </source>
</evidence>
<dbReference type="PROSITE" id="PS00455">
    <property type="entry name" value="AMP_BINDING"/>
    <property type="match status" value="1"/>
</dbReference>
<dbReference type="Pfam" id="PF16197">
    <property type="entry name" value="KAsynt_C_assoc"/>
    <property type="match status" value="1"/>
</dbReference>
<keyword evidence="4" id="KW-0511">Multifunctional enzyme</keyword>
<evidence type="ECO:0000256" key="1">
    <source>
        <dbReference type="ARBA" id="ARBA00022450"/>
    </source>
</evidence>
<dbReference type="Gene3D" id="1.10.1200.10">
    <property type="entry name" value="ACP-like"/>
    <property type="match status" value="2"/>
</dbReference>
<dbReference type="Gene3D" id="3.30.70.3290">
    <property type="match status" value="1"/>
</dbReference>
<dbReference type="InterPro" id="IPR036736">
    <property type="entry name" value="ACP-like_sf"/>
</dbReference>
<evidence type="ECO:0000256" key="4">
    <source>
        <dbReference type="ARBA" id="ARBA00023268"/>
    </source>
</evidence>
<dbReference type="SUPFAM" id="SSF55048">
    <property type="entry name" value="Probable ACP-binding domain of malonyl-CoA ACP transacylase"/>
    <property type="match status" value="1"/>
</dbReference>
<keyword evidence="9" id="KW-1185">Reference proteome</keyword>
<keyword evidence="2" id="KW-0597">Phosphoprotein</keyword>
<dbReference type="InterPro" id="IPR032821">
    <property type="entry name" value="PKS_assoc"/>
</dbReference>
<evidence type="ECO:0000256" key="3">
    <source>
        <dbReference type="ARBA" id="ARBA00022679"/>
    </source>
</evidence>
<dbReference type="SMART" id="SM00823">
    <property type="entry name" value="PKS_PP"/>
    <property type="match status" value="2"/>
</dbReference>
<dbReference type="InterPro" id="IPR013968">
    <property type="entry name" value="PKS_KR"/>
</dbReference>
<dbReference type="RefSeq" id="WP_068049895.1">
    <property type="nucleotide sequence ID" value="NZ_JAAXOO010000003.1"/>
</dbReference>
<dbReference type="PROSITE" id="PS00606">
    <property type="entry name" value="KS3_1"/>
    <property type="match status" value="1"/>
</dbReference>
<dbReference type="Gene3D" id="3.40.47.10">
    <property type="match status" value="1"/>
</dbReference>
<evidence type="ECO:0000259" key="7">
    <source>
        <dbReference type="PROSITE" id="PS52004"/>
    </source>
</evidence>
<dbReference type="SUPFAM" id="SSF56801">
    <property type="entry name" value="Acetyl-CoA synthetase-like"/>
    <property type="match status" value="1"/>
</dbReference>
<dbReference type="InterPro" id="IPR016035">
    <property type="entry name" value="Acyl_Trfase/lysoPLipase"/>
</dbReference>
<dbReference type="Pfam" id="PF00501">
    <property type="entry name" value="AMP-binding"/>
    <property type="match status" value="1"/>
</dbReference>
<dbReference type="InterPro" id="IPR014031">
    <property type="entry name" value="Ketoacyl_synth_C"/>
</dbReference>
<evidence type="ECO:0000313" key="9">
    <source>
        <dbReference type="Proteomes" id="UP000565715"/>
    </source>
</evidence>
<dbReference type="GO" id="GO:0005886">
    <property type="term" value="C:plasma membrane"/>
    <property type="evidence" value="ECO:0007669"/>
    <property type="project" value="TreeGrafter"/>
</dbReference>
<dbReference type="InterPro" id="IPR057326">
    <property type="entry name" value="KR_dom"/>
</dbReference>
<dbReference type="GO" id="GO:0071770">
    <property type="term" value="P:DIM/DIP cell wall layer assembly"/>
    <property type="evidence" value="ECO:0007669"/>
    <property type="project" value="TreeGrafter"/>
</dbReference>
<dbReference type="InterPro" id="IPR045851">
    <property type="entry name" value="AMP-bd_C_sf"/>
</dbReference>
<dbReference type="SMART" id="SM00827">
    <property type="entry name" value="PKS_AT"/>
    <property type="match status" value="1"/>
</dbReference>
<keyword evidence="1" id="KW-0596">Phosphopantetheine</keyword>
<protein>
    <submittedName>
        <fullName evidence="8">Type I polyketide synthase</fullName>
    </submittedName>
</protein>
<dbReference type="Gene3D" id="3.40.50.980">
    <property type="match status" value="2"/>
</dbReference>
<dbReference type="SMART" id="SM00822">
    <property type="entry name" value="PKS_KR"/>
    <property type="match status" value="1"/>
</dbReference>
<feature type="domain" description="Ketosynthase family 3 (KS3)" evidence="7">
    <location>
        <begin position="613"/>
        <end position="1033"/>
    </location>
</feature>
<dbReference type="InterPro" id="IPR050091">
    <property type="entry name" value="PKS_NRPS_Biosynth_Enz"/>
</dbReference>
<evidence type="ECO:0000256" key="5">
    <source>
        <dbReference type="SAM" id="MobiDB-lite"/>
    </source>
</evidence>
<gene>
    <name evidence="8" type="ORF">HGA13_12335</name>
</gene>
<dbReference type="GO" id="GO:0006633">
    <property type="term" value="P:fatty acid biosynthetic process"/>
    <property type="evidence" value="ECO:0007669"/>
    <property type="project" value="InterPro"/>
</dbReference>
<accession>A0A846XC05</accession>
<evidence type="ECO:0000256" key="2">
    <source>
        <dbReference type="ARBA" id="ARBA00022553"/>
    </source>
</evidence>
<dbReference type="InterPro" id="IPR000873">
    <property type="entry name" value="AMP-dep_synth/lig_dom"/>
</dbReference>
<dbReference type="GO" id="GO:0004312">
    <property type="term" value="F:fatty acid synthase activity"/>
    <property type="evidence" value="ECO:0007669"/>
    <property type="project" value="TreeGrafter"/>
</dbReference>
<dbReference type="InterPro" id="IPR001227">
    <property type="entry name" value="Ac_transferase_dom_sf"/>
</dbReference>
<dbReference type="Pfam" id="PF08659">
    <property type="entry name" value="KR"/>
    <property type="match status" value="1"/>
</dbReference>
<dbReference type="InterPro" id="IPR016036">
    <property type="entry name" value="Malonyl_transacylase_ACP-bd"/>
</dbReference>
<dbReference type="Pfam" id="PF02801">
    <property type="entry name" value="Ketoacyl-synt_C"/>
    <property type="match status" value="1"/>
</dbReference>
<feature type="domain" description="Carrier" evidence="6">
    <location>
        <begin position="2017"/>
        <end position="2091"/>
    </location>
</feature>
<reference evidence="8 9" key="1">
    <citation type="submission" date="2020-04" db="EMBL/GenBank/DDBJ databases">
        <title>MicrobeNet Type strains.</title>
        <authorList>
            <person name="Nicholson A.C."/>
        </authorList>
    </citation>
    <scope>NUCLEOTIDE SEQUENCE [LARGE SCALE GENOMIC DNA]</scope>
    <source>
        <strain evidence="8 9">DSM 45078</strain>
    </source>
</reference>
<dbReference type="InterPro" id="IPR006162">
    <property type="entry name" value="Ppantetheine_attach_site"/>
</dbReference>
<evidence type="ECO:0000259" key="6">
    <source>
        <dbReference type="PROSITE" id="PS50075"/>
    </source>
</evidence>
<dbReference type="PANTHER" id="PTHR43775">
    <property type="entry name" value="FATTY ACID SYNTHASE"/>
    <property type="match status" value="1"/>
</dbReference>
<dbReference type="Gene3D" id="3.30.300.30">
    <property type="match status" value="1"/>
</dbReference>
<name>A0A846XC05_9NOCA</name>
<dbReference type="PROSITE" id="PS00012">
    <property type="entry name" value="PHOSPHOPANTETHEINE"/>
    <property type="match status" value="1"/>
</dbReference>
<feature type="compositionally biased region" description="Polar residues" evidence="5">
    <location>
        <begin position="599"/>
        <end position="609"/>
    </location>
</feature>
<dbReference type="Proteomes" id="UP000565715">
    <property type="component" value="Unassembled WGS sequence"/>
</dbReference>